<reference evidence="2" key="1">
    <citation type="submission" date="2021-02" db="EMBL/GenBank/DDBJ databases">
        <authorList>
            <person name="Nowell W R."/>
        </authorList>
    </citation>
    <scope>NUCLEOTIDE SEQUENCE</scope>
</reference>
<organism evidence="2 3">
    <name type="scientific">Rotaria magnacalcarata</name>
    <dbReference type="NCBI Taxonomy" id="392030"/>
    <lineage>
        <taxon>Eukaryota</taxon>
        <taxon>Metazoa</taxon>
        <taxon>Spiralia</taxon>
        <taxon>Gnathifera</taxon>
        <taxon>Rotifera</taxon>
        <taxon>Eurotatoria</taxon>
        <taxon>Bdelloidea</taxon>
        <taxon>Philodinida</taxon>
        <taxon>Philodinidae</taxon>
        <taxon>Rotaria</taxon>
    </lineage>
</organism>
<evidence type="ECO:0000313" key="2">
    <source>
        <dbReference type="EMBL" id="CAF4873475.1"/>
    </source>
</evidence>
<gene>
    <name evidence="1" type="ORF">BYL167_LOCUS45249</name>
    <name evidence="2" type="ORF">GIL414_LOCUS50498</name>
</gene>
<name>A0A8S3BZ75_9BILA</name>
<dbReference type="Proteomes" id="UP000681967">
    <property type="component" value="Unassembled WGS sequence"/>
</dbReference>
<evidence type="ECO:0000313" key="1">
    <source>
        <dbReference type="EMBL" id="CAF4730472.1"/>
    </source>
</evidence>
<feature type="non-terminal residue" evidence="2">
    <location>
        <position position="1"/>
    </location>
</feature>
<dbReference type="EMBL" id="CAJOBJ010168465">
    <property type="protein sequence ID" value="CAF4873475.1"/>
    <property type="molecule type" value="Genomic_DNA"/>
</dbReference>
<dbReference type="Proteomes" id="UP000681720">
    <property type="component" value="Unassembled WGS sequence"/>
</dbReference>
<accession>A0A8S3BZ75</accession>
<proteinExistence type="predicted"/>
<sequence length="70" mass="8344">QNILTLLSYIPNAKRLTININQQKYYNQDYDAAAFDIFRLSIPTQLTYFNLNLRFSNVEFEHIEQLLNCL</sequence>
<feature type="non-terminal residue" evidence="2">
    <location>
        <position position="70"/>
    </location>
</feature>
<protein>
    <submittedName>
        <fullName evidence="2">Uncharacterized protein</fullName>
    </submittedName>
</protein>
<evidence type="ECO:0000313" key="3">
    <source>
        <dbReference type="Proteomes" id="UP000681720"/>
    </source>
</evidence>
<dbReference type="AlphaFoldDB" id="A0A8S3BZ75"/>
<comment type="caution">
    <text evidence="2">The sequence shown here is derived from an EMBL/GenBank/DDBJ whole genome shotgun (WGS) entry which is preliminary data.</text>
</comment>
<dbReference type="EMBL" id="CAJOBH010124949">
    <property type="protein sequence ID" value="CAF4730472.1"/>
    <property type="molecule type" value="Genomic_DNA"/>
</dbReference>